<accession>A0ABT4TYZ6</accession>
<gene>
    <name evidence="1" type="ORF">O4J56_04700</name>
</gene>
<reference evidence="1 2" key="1">
    <citation type="submission" date="2023-01" db="EMBL/GenBank/DDBJ databases">
        <title>Draft genome sequence of Nocardiopsis sp. RSe5-2 isolated from halophytes.</title>
        <authorList>
            <person name="Duangmal K."/>
            <person name="Chantavorakit T."/>
        </authorList>
    </citation>
    <scope>NUCLEOTIDE SEQUENCE [LARGE SCALE GENOMIC DNA]</scope>
    <source>
        <strain evidence="1 2">RSe5-2</strain>
    </source>
</reference>
<name>A0ABT4TYZ6_9ACTN</name>
<protein>
    <recommendedName>
        <fullName evidence="3">Resolvase/invertase-type recombinase catalytic domain-containing protein</fullName>
    </recommendedName>
</protein>
<evidence type="ECO:0000313" key="2">
    <source>
        <dbReference type="Proteomes" id="UP001527866"/>
    </source>
</evidence>
<dbReference type="EMBL" id="JAQFWQ010000008">
    <property type="protein sequence ID" value="MDA2809928.1"/>
    <property type="molecule type" value="Genomic_DNA"/>
</dbReference>
<organism evidence="1 2">
    <name type="scientific">Nocardiopsis endophytica</name>
    <dbReference type="NCBI Taxonomy" id="3018445"/>
    <lineage>
        <taxon>Bacteria</taxon>
        <taxon>Bacillati</taxon>
        <taxon>Actinomycetota</taxon>
        <taxon>Actinomycetes</taxon>
        <taxon>Streptosporangiales</taxon>
        <taxon>Nocardiopsidaceae</taxon>
        <taxon>Nocardiopsis</taxon>
    </lineage>
</organism>
<evidence type="ECO:0008006" key="3">
    <source>
        <dbReference type="Google" id="ProtNLM"/>
    </source>
</evidence>
<keyword evidence="2" id="KW-1185">Reference proteome</keyword>
<dbReference type="RefSeq" id="WP_270683823.1">
    <property type="nucleotide sequence ID" value="NZ_JAQFWQ010000008.1"/>
</dbReference>
<proteinExistence type="predicted"/>
<sequence>MTAAFGFLAARAAVPDTAVAELVGRLRALAAREGHHLDRVFIDRPGTSGYAELMKAVRSAPGAVVIVPSLDHLARLESLQELIRLEIEEAGGHLLDVGAQSAVMREEE</sequence>
<evidence type="ECO:0000313" key="1">
    <source>
        <dbReference type="EMBL" id="MDA2809928.1"/>
    </source>
</evidence>
<dbReference type="Proteomes" id="UP001527866">
    <property type="component" value="Unassembled WGS sequence"/>
</dbReference>
<comment type="caution">
    <text evidence="1">The sequence shown here is derived from an EMBL/GenBank/DDBJ whole genome shotgun (WGS) entry which is preliminary data.</text>
</comment>